<evidence type="ECO:0000259" key="4">
    <source>
        <dbReference type="PROSITE" id="PS51782"/>
    </source>
</evidence>
<dbReference type="SMART" id="SM00257">
    <property type="entry name" value="LysM"/>
    <property type="match status" value="1"/>
</dbReference>
<dbReference type="Gene3D" id="3.10.350.10">
    <property type="entry name" value="LysM domain"/>
    <property type="match status" value="1"/>
</dbReference>
<dbReference type="CDD" id="cd00118">
    <property type="entry name" value="LysM"/>
    <property type="match status" value="1"/>
</dbReference>
<evidence type="ECO:0000313" key="6">
    <source>
        <dbReference type="Proteomes" id="UP001595999"/>
    </source>
</evidence>
<dbReference type="InterPro" id="IPR016047">
    <property type="entry name" value="M23ase_b-sheet_dom"/>
</dbReference>
<keyword evidence="6" id="KW-1185">Reference proteome</keyword>
<gene>
    <name evidence="5" type="ORF">ACFO0R_13365</name>
</gene>
<reference evidence="6" key="1">
    <citation type="journal article" date="2019" name="Int. J. Syst. Evol. Microbiol.">
        <title>The Global Catalogue of Microorganisms (GCM) 10K type strain sequencing project: providing services to taxonomists for standard genome sequencing and annotation.</title>
        <authorList>
            <consortium name="The Broad Institute Genomics Platform"/>
            <consortium name="The Broad Institute Genome Sequencing Center for Infectious Disease"/>
            <person name="Wu L."/>
            <person name="Ma J."/>
        </authorList>
    </citation>
    <scope>NUCLEOTIDE SEQUENCE [LARGE SCALE GENOMIC DNA]</scope>
    <source>
        <strain evidence="6">CGMCC 4.7608</strain>
    </source>
</reference>
<dbReference type="EMBL" id="JBHSEK010000008">
    <property type="protein sequence ID" value="MFC4490605.1"/>
    <property type="molecule type" value="Genomic_DNA"/>
</dbReference>
<comment type="similarity">
    <text evidence="1">Belongs to the E.coli NlpD/Haemophilus LppB family.</text>
</comment>
<dbReference type="RefSeq" id="WP_231463472.1">
    <property type="nucleotide sequence ID" value="NZ_JAJOHW010000100.1"/>
</dbReference>
<accession>A0ABV8ZVS1</accession>
<sequence length="235" mass="24434">MSLRALLISSSLTLLLAACASTSQPAAVESAGFYRVKPGDTLFRIAQNNRVSVANLVRWNNLKDPSSINAGQLLRVSPPAGATQASGKPGRQPPGRPASKPAASEPSKPAPKPVASIKLAWPVKGPVIAKFNGQGSKGIDIAGDAGATIRAAASGKVTYSGKGIRSYGNLLIIQHDNAHLTVYAHNQSLLVKEGQTVKTGDAIATMGNSGANRVKLHFELRVRAAAVDPMPYLAD</sequence>
<organism evidence="5 6">
    <name type="scientific">Chromobacterium aquaticum</name>
    <dbReference type="NCBI Taxonomy" id="467180"/>
    <lineage>
        <taxon>Bacteria</taxon>
        <taxon>Pseudomonadati</taxon>
        <taxon>Pseudomonadota</taxon>
        <taxon>Betaproteobacteria</taxon>
        <taxon>Neisseriales</taxon>
        <taxon>Chromobacteriaceae</taxon>
        <taxon>Chromobacterium</taxon>
    </lineage>
</organism>
<feature type="compositionally biased region" description="Low complexity" evidence="2">
    <location>
        <begin position="97"/>
        <end position="113"/>
    </location>
</feature>
<evidence type="ECO:0000313" key="5">
    <source>
        <dbReference type="EMBL" id="MFC4490605.1"/>
    </source>
</evidence>
<dbReference type="InterPro" id="IPR018392">
    <property type="entry name" value="LysM"/>
</dbReference>
<feature type="signal peptide" evidence="3">
    <location>
        <begin position="1"/>
        <end position="26"/>
    </location>
</feature>
<dbReference type="PANTHER" id="PTHR21666:SF263">
    <property type="entry name" value="MUREIN HYDROLASE ACTIVATOR NLPD"/>
    <property type="match status" value="1"/>
</dbReference>
<evidence type="ECO:0000256" key="1">
    <source>
        <dbReference type="ARBA" id="ARBA00038420"/>
    </source>
</evidence>
<evidence type="ECO:0000256" key="2">
    <source>
        <dbReference type="SAM" id="MobiDB-lite"/>
    </source>
</evidence>
<dbReference type="Gene3D" id="2.70.70.10">
    <property type="entry name" value="Glucose Permease (Domain IIA)"/>
    <property type="match status" value="1"/>
</dbReference>
<name>A0ABV8ZVS1_9NEIS</name>
<evidence type="ECO:0000256" key="3">
    <source>
        <dbReference type="SAM" id="SignalP"/>
    </source>
</evidence>
<feature type="region of interest" description="Disordered" evidence="2">
    <location>
        <begin position="78"/>
        <end position="113"/>
    </location>
</feature>
<dbReference type="Proteomes" id="UP001595999">
    <property type="component" value="Unassembled WGS sequence"/>
</dbReference>
<dbReference type="PROSITE" id="PS51782">
    <property type="entry name" value="LYSM"/>
    <property type="match status" value="1"/>
</dbReference>
<dbReference type="Pfam" id="PF01551">
    <property type="entry name" value="Peptidase_M23"/>
    <property type="match status" value="1"/>
</dbReference>
<dbReference type="PANTHER" id="PTHR21666">
    <property type="entry name" value="PEPTIDASE-RELATED"/>
    <property type="match status" value="1"/>
</dbReference>
<feature type="domain" description="LysM" evidence="4">
    <location>
        <begin position="32"/>
        <end position="76"/>
    </location>
</feature>
<proteinExistence type="inferred from homology"/>
<dbReference type="Pfam" id="PF01476">
    <property type="entry name" value="LysM"/>
    <property type="match status" value="1"/>
</dbReference>
<dbReference type="PROSITE" id="PS51257">
    <property type="entry name" value="PROKAR_LIPOPROTEIN"/>
    <property type="match status" value="1"/>
</dbReference>
<dbReference type="SUPFAM" id="SSF51261">
    <property type="entry name" value="Duplicated hybrid motif"/>
    <property type="match status" value="1"/>
</dbReference>
<protein>
    <submittedName>
        <fullName evidence="5">Peptidoglycan DD-metalloendopeptidase family protein</fullName>
    </submittedName>
</protein>
<dbReference type="InterPro" id="IPR011055">
    <property type="entry name" value="Dup_hybrid_motif"/>
</dbReference>
<comment type="caution">
    <text evidence="5">The sequence shown here is derived from an EMBL/GenBank/DDBJ whole genome shotgun (WGS) entry which is preliminary data.</text>
</comment>
<feature type="chain" id="PRO_5046713342" evidence="3">
    <location>
        <begin position="27"/>
        <end position="235"/>
    </location>
</feature>
<keyword evidence="3" id="KW-0732">Signal</keyword>
<dbReference type="InterPro" id="IPR050570">
    <property type="entry name" value="Cell_wall_metabolism_enzyme"/>
</dbReference>
<dbReference type="InterPro" id="IPR036779">
    <property type="entry name" value="LysM_dom_sf"/>
</dbReference>
<dbReference type="CDD" id="cd12797">
    <property type="entry name" value="M23_peptidase"/>
    <property type="match status" value="1"/>
</dbReference>